<keyword evidence="5" id="KW-0378">Hydrolase</keyword>
<dbReference type="SUPFAM" id="SSF53098">
    <property type="entry name" value="Ribonuclease H-like"/>
    <property type="match status" value="1"/>
</dbReference>
<dbReference type="PANTHER" id="PTHR33050:SF7">
    <property type="entry name" value="RIBONUCLEASE H"/>
    <property type="match status" value="1"/>
</dbReference>
<name>A0A6S7FVW2_PARCT</name>
<keyword evidence="9" id="KW-1185">Reference proteome</keyword>
<protein>
    <submittedName>
        <fullName evidence="8">Transposon Tf2-6 poly</fullName>
    </submittedName>
</protein>
<accession>A0A6S7FVW2</accession>
<proteinExistence type="predicted"/>
<comment type="caution">
    <text evidence="8">The sequence shown here is derived from an EMBL/GenBank/DDBJ whole genome shotgun (WGS) entry which is preliminary data.</text>
</comment>
<evidence type="ECO:0000256" key="2">
    <source>
        <dbReference type="ARBA" id="ARBA00022695"/>
    </source>
</evidence>
<keyword evidence="2" id="KW-0548">Nucleotidyltransferase</keyword>
<evidence type="ECO:0000256" key="3">
    <source>
        <dbReference type="ARBA" id="ARBA00022722"/>
    </source>
</evidence>
<evidence type="ECO:0000313" key="9">
    <source>
        <dbReference type="Proteomes" id="UP001152795"/>
    </source>
</evidence>
<dbReference type="GO" id="GO:0004519">
    <property type="term" value="F:endonuclease activity"/>
    <property type="evidence" value="ECO:0007669"/>
    <property type="project" value="UniProtKB-KW"/>
</dbReference>
<evidence type="ECO:0000313" key="8">
    <source>
        <dbReference type="EMBL" id="CAB3979936.1"/>
    </source>
</evidence>
<evidence type="ECO:0000256" key="4">
    <source>
        <dbReference type="ARBA" id="ARBA00022759"/>
    </source>
</evidence>
<dbReference type="EMBL" id="CACRXK020000242">
    <property type="protein sequence ID" value="CAB3979936.1"/>
    <property type="molecule type" value="Genomic_DNA"/>
</dbReference>
<feature type="domain" description="Reverse transcriptase RNase H-like" evidence="7">
    <location>
        <begin position="105"/>
        <end position="170"/>
    </location>
</feature>
<dbReference type="CDD" id="cd09275">
    <property type="entry name" value="RNase_HI_RT_DIRS1"/>
    <property type="match status" value="1"/>
</dbReference>
<evidence type="ECO:0000256" key="6">
    <source>
        <dbReference type="ARBA" id="ARBA00022918"/>
    </source>
</evidence>
<keyword evidence="3" id="KW-0540">Nuclease</keyword>
<sequence>MKVYPTAEKIEKIKTACQELLTKSSPKIREVVSMLGFLTSVFPAALYGPLHFRELDMDKTEALKLNKGNFEKPMCLSDKACSELSWWINSADSLHKPISNTLPEITLFTDASNHGWGAVLNNCPIGGKWTPLEANNHINYLEMLAVFLALTAFHSQLSGKHVCVRIDNMTAVADIGKMGTSHSRKRNALTRNIWDWCVQHNVFLTTAHIAGKDNTIADAESRKSRKDLEWSLNTNIFENGIGQLGVKPTIDLFASRLNYKIKPFISYQPDPEAEIINAFTVSWQPYLFYAFPPFSLITLVLQKIQEEHSTGVIVVPQWPKQPWWPVLMRMIVQQPLILPRTKQTLLLPTNPDLLHPLHQKLTLLMCHLSGDPSKIKAFHAKLCPSSCHPGDKARNSNTSRMSVSGSSTVVAGKLITFQLL</sequence>
<evidence type="ECO:0000259" key="7">
    <source>
        <dbReference type="Pfam" id="PF17917"/>
    </source>
</evidence>
<gene>
    <name evidence="8" type="ORF">PACLA_8A085444</name>
</gene>
<dbReference type="InterPro" id="IPR012337">
    <property type="entry name" value="RNaseH-like_sf"/>
</dbReference>
<evidence type="ECO:0000256" key="5">
    <source>
        <dbReference type="ARBA" id="ARBA00022801"/>
    </source>
</evidence>
<dbReference type="Proteomes" id="UP001152795">
    <property type="component" value="Unassembled WGS sequence"/>
</dbReference>
<dbReference type="PANTHER" id="PTHR33050">
    <property type="entry name" value="REVERSE TRANSCRIPTASE DOMAIN-CONTAINING PROTEIN"/>
    <property type="match status" value="1"/>
</dbReference>
<dbReference type="GO" id="GO:0016787">
    <property type="term" value="F:hydrolase activity"/>
    <property type="evidence" value="ECO:0007669"/>
    <property type="project" value="UniProtKB-KW"/>
</dbReference>
<dbReference type="AlphaFoldDB" id="A0A6S7FVW2"/>
<evidence type="ECO:0000256" key="1">
    <source>
        <dbReference type="ARBA" id="ARBA00022679"/>
    </source>
</evidence>
<dbReference type="OrthoDB" id="2371919at2759"/>
<dbReference type="GO" id="GO:0003964">
    <property type="term" value="F:RNA-directed DNA polymerase activity"/>
    <property type="evidence" value="ECO:0007669"/>
    <property type="project" value="UniProtKB-KW"/>
</dbReference>
<keyword evidence="4" id="KW-0255">Endonuclease</keyword>
<reference evidence="8" key="1">
    <citation type="submission" date="2020-04" db="EMBL/GenBank/DDBJ databases">
        <authorList>
            <person name="Alioto T."/>
            <person name="Alioto T."/>
            <person name="Gomez Garrido J."/>
        </authorList>
    </citation>
    <scope>NUCLEOTIDE SEQUENCE</scope>
    <source>
        <strain evidence="8">A484AB</strain>
    </source>
</reference>
<dbReference type="InterPro" id="IPR041373">
    <property type="entry name" value="RT_RNaseH"/>
</dbReference>
<keyword evidence="6" id="KW-0695">RNA-directed DNA polymerase</keyword>
<dbReference type="InterPro" id="IPR052055">
    <property type="entry name" value="Hepadnavirus_pol/RT"/>
</dbReference>
<dbReference type="Pfam" id="PF17917">
    <property type="entry name" value="RT_RNaseH"/>
    <property type="match status" value="1"/>
</dbReference>
<organism evidence="8 9">
    <name type="scientific">Paramuricea clavata</name>
    <name type="common">Red gorgonian</name>
    <name type="synonym">Violescent sea-whip</name>
    <dbReference type="NCBI Taxonomy" id="317549"/>
    <lineage>
        <taxon>Eukaryota</taxon>
        <taxon>Metazoa</taxon>
        <taxon>Cnidaria</taxon>
        <taxon>Anthozoa</taxon>
        <taxon>Octocorallia</taxon>
        <taxon>Malacalcyonacea</taxon>
        <taxon>Plexauridae</taxon>
        <taxon>Paramuricea</taxon>
    </lineage>
</organism>
<keyword evidence="1" id="KW-0808">Transferase</keyword>